<evidence type="ECO:0000256" key="1">
    <source>
        <dbReference type="SAM" id="MobiDB-lite"/>
    </source>
</evidence>
<comment type="caution">
    <text evidence="2">The sequence shown here is derived from an EMBL/GenBank/DDBJ whole genome shotgun (WGS) entry which is preliminary data.</text>
</comment>
<dbReference type="EMBL" id="JACEEZ010025993">
    <property type="protein sequence ID" value="KAG0695584.1"/>
    <property type="molecule type" value="Genomic_DNA"/>
</dbReference>
<name>A0A8J8WED8_CHIOP</name>
<sequence>MSSTACPGSLYTRGGAVVPTRTTRDCPRNGRPSHVDQPRCTRDHPWFRRDAAAVTPNACDHVELFPRLHALQPRFTSGQDAEQPPASVPRAYHGYPRVSHFPPRGTAGKNFCGNLLALQTQSASNRPSTLSTTHFSKLLYPTNQAAAPRPHRDQNNTRHEWNHNSRRVTALRINRISRNSQHQCSPDTASASIPNINAPPDKSLAQCNKEPLECFLMGNIQGLYPKSNRNKVPFLSDLAHQEDLAFLALTESHLSEEINDVEIQLQITPYSDRQKGQDNGRKCREHMQTSCRAIPVSLQQTRRGKESKTHIPYFVCQHPLTEQLLQAWKT</sequence>
<evidence type="ECO:0000313" key="3">
    <source>
        <dbReference type="Proteomes" id="UP000770661"/>
    </source>
</evidence>
<protein>
    <submittedName>
        <fullName evidence="2">Uncharacterized protein</fullName>
    </submittedName>
</protein>
<gene>
    <name evidence="2" type="ORF">GWK47_026830</name>
</gene>
<evidence type="ECO:0000313" key="2">
    <source>
        <dbReference type="EMBL" id="KAG0695584.1"/>
    </source>
</evidence>
<feature type="compositionally biased region" description="Basic and acidic residues" evidence="1">
    <location>
        <begin position="22"/>
        <end position="37"/>
    </location>
</feature>
<proteinExistence type="predicted"/>
<keyword evidence="3" id="KW-1185">Reference proteome</keyword>
<reference evidence="2" key="1">
    <citation type="submission" date="2020-07" db="EMBL/GenBank/DDBJ databases">
        <title>The High-quality genome of the commercially important snow crab, Chionoecetes opilio.</title>
        <authorList>
            <person name="Jeong J.-H."/>
            <person name="Ryu S."/>
        </authorList>
    </citation>
    <scope>NUCLEOTIDE SEQUENCE</scope>
    <source>
        <strain evidence="2">MADBK_172401_WGS</strain>
        <tissue evidence="2">Digestive gland</tissue>
    </source>
</reference>
<accession>A0A8J8WED8</accession>
<dbReference type="Proteomes" id="UP000770661">
    <property type="component" value="Unassembled WGS sequence"/>
</dbReference>
<organism evidence="2 3">
    <name type="scientific">Chionoecetes opilio</name>
    <name type="common">Atlantic snow crab</name>
    <name type="synonym">Cancer opilio</name>
    <dbReference type="NCBI Taxonomy" id="41210"/>
    <lineage>
        <taxon>Eukaryota</taxon>
        <taxon>Metazoa</taxon>
        <taxon>Ecdysozoa</taxon>
        <taxon>Arthropoda</taxon>
        <taxon>Crustacea</taxon>
        <taxon>Multicrustacea</taxon>
        <taxon>Malacostraca</taxon>
        <taxon>Eumalacostraca</taxon>
        <taxon>Eucarida</taxon>
        <taxon>Decapoda</taxon>
        <taxon>Pleocyemata</taxon>
        <taxon>Brachyura</taxon>
        <taxon>Eubrachyura</taxon>
        <taxon>Majoidea</taxon>
        <taxon>Majidae</taxon>
        <taxon>Chionoecetes</taxon>
    </lineage>
</organism>
<feature type="region of interest" description="Disordered" evidence="1">
    <location>
        <begin position="1"/>
        <end position="37"/>
    </location>
</feature>
<dbReference type="AlphaFoldDB" id="A0A8J8WED8"/>